<proteinExistence type="predicted"/>
<gene>
    <name evidence="1" type="ORF">UFOVP1475_44</name>
</gene>
<protein>
    <submittedName>
        <fullName evidence="1">Uncharacterized protein</fullName>
    </submittedName>
</protein>
<evidence type="ECO:0000313" key="1">
    <source>
        <dbReference type="EMBL" id="CAB4215700.1"/>
    </source>
</evidence>
<organism evidence="1">
    <name type="scientific">uncultured Caudovirales phage</name>
    <dbReference type="NCBI Taxonomy" id="2100421"/>
    <lineage>
        <taxon>Viruses</taxon>
        <taxon>Duplodnaviria</taxon>
        <taxon>Heunggongvirae</taxon>
        <taxon>Uroviricota</taxon>
        <taxon>Caudoviricetes</taxon>
        <taxon>Peduoviridae</taxon>
        <taxon>Maltschvirus</taxon>
        <taxon>Maltschvirus maltsch</taxon>
    </lineage>
</organism>
<dbReference type="EMBL" id="LR797423">
    <property type="protein sequence ID" value="CAB4215700.1"/>
    <property type="molecule type" value="Genomic_DNA"/>
</dbReference>
<reference evidence="1" key="1">
    <citation type="submission" date="2020-05" db="EMBL/GenBank/DDBJ databases">
        <authorList>
            <person name="Chiriac C."/>
            <person name="Salcher M."/>
            <person name="Ghai R."/>
            <person name="Kavagutti S V."/>
        </authorList>
    </citation>
    <scope>NUCLEOTIDE SEQUENCE</scope>
</reference>
<sequence length="87" mass="8974">MSKIFNQKSYVINSQFSGGTAVPFTSGSGFLDATTLYSGLYVGTYGNLTIKTIDNSVITLVGVSGFIPGLITAVSGSSTASDIVGFY</sequence>
<name>A0A6J5SLT1_9CAUD</name>
<accession>A0A6J5SLT1</accession>